<dbReference type="InterPro" id="IPR009799">
    <property type="entry name" value="EthD_dom"/>
</dbReference>
<accession>A0A2V1D9T8</accession>
<keyword evidence="4" id="KW-1185">Reference proteome</keyword>
<dbReference type="EMBL" id="KZ805516">
    <property type="protein sequence ID" value="PVH94897.1"/>
    <property type="molecule type" value="Genomic_DNA"/>
</dbReference>
<dbReference type="SUPFAM" id="SSF54909">
    <property type="entry name" value="Dimeric alpha+beta barrel"/>
    <property type="match status" value="1"/>
</dbReference>
<sequence length="143" mass="16471">MAESTKQQEDRPVRFTLTHYRKEGTTHEDFMKWIVEVHLPKAIPVFQKHGVIGYALFDTPAAFNDPLREQMAVVNPTWEVADYDCIIEYTLPSIQTIGNIMQDPQWIEAVADQKDWVQIPKALLSLGYHTQYVSEGKVLNLPQ</sequence>
<protein>
    <recommendedName>
        <fullName evidence="2">EthD domain-containing protein</fullName>
    </recommendedName>
</protein>
<reference evidence="3 4" key="1">
    <citation type="journal article" date="2018" name="Sci. Rep.">
        <title>Comparative genomics provides insights into the lifestyle and reveals functional heterogeneity of dark septate endophytic fungi.</title>
        <authorList>
            <person name="Knapp D.G."/>
            <person name="Nemeth J.B."/>
            <person name="Barry K."/>
            <person name="Hainaut M."/>
            <person name="Henrissat B."/>
            <person name="Johnson J."/>
            <person name="Kuo A."/>
            <person name="Lim J.H.P."/>
            <person name="Lipzen A."/>
            <person name="Nolan M."/>
            <person name="Ohm R.A."/>
            <person name="Tamas L."/>
            <person name="Grigoriev I.V."/>
            <person name="Spatafora J.W."/>
            <person name="Nagy L.G."/>
            <person name="Kovacs G.M."/>
        </authorList>
    </citation>
    <scope>NUCLEOTIDE SEQUENCE [LARGE SCALE GENOMIC DNA]</scope>
    <source>
        <strain evidence="3 4">DSE2036</strain>
    </source>
</reference>
<feature type="domain" description="EthD" evidence="2">
    <location>
        <begin position="22"/>
        <end position="116"/>
    </location>
</feature>
<dbReference type="Proteomes" id="UP000244855">
    <property type="component" value="Unassembled WGS sequence"/>
</dbReference>
<gene>
    <name evidence="3" type="ORF">DM02DRAFT_660625</name>
</gene>
<dbReference type="InterPro" id="IPR011008">
    <property type="entry name" value="Dimeric_a/b-barrel"/>
</dbReference>
<organism evidence="3 4">
    <name type="scientific">Periconia macrospinosa</name>
    <dbReference type="NCBI Taxonomy" id="97972"/>
    <lineage>
        <taxon>Eukaryota</taxon>
        <taxon>Fungi</taxon>
        <taxon>Dikarya</taxon>
        <taxon>Ascomycota</taxon>
        <taxon>Pezizomycotina</taxon>
        <taxon>Dothideomycetes</taxon>
        <taxon>Pleosporomycetidae</taxon>
        <taxon>Pleosporales</taxon>
        <taxon>Massarineae</taxon>
        <taxon>Periconiaceae</taxon>
        <taxon>Periconia</taxon>
    </lineage>
</organism>
<comment type="similarity">
    <text evidence="1">Belongs to the tpcK family.</text>
</comment>
<dbReference type="GO" id="GO:0016491">
    <property type="term" value="F:oxidoreductase activity"/>
    <property type="evidence" value="ECO:0007669"/>
    <property type="project" value="InterPro"/>
</dbReference>
<dbReference type="AlphaFoldDB" id="A0A2V1D9T8"/>
<dbReference type="Gene3D" id="3.30.70.100">
    <property type="match status" value="1"/>
</dbReference>
<dbReference type="OrthoDB" id="3454835at2759"/>
<evidence type="ECO:0000313" key="3">
    <source>
        <dbReference type="EMBL" id="PVH94897.1"/>
    </source>
</evidence>
<dbReference type="Pfam" id="PF07110">
    <property type="entry name" value="EthD"/>
    <property type="match status" value="1"/>
</dbReference>
<evidence type="ECO:0000259" key="2">
    <source>
        <dbReference type="Pfam" id="PF07110"/>
    </source>
</evidence>
<evidence type="ECO:0000313" key="4">
    <source>
        <dbReference type="Proteomes" id="UP000244855"/>
    </source>
</evidence>
<dbReference type="STRING" id="97972.A0A2V1D9T8"/>
<proteinExistence type="inferred from homology"/>
<evidence type="ECO:0000256" key="1">
    <source>
        <dbReference type="ARBA" id="ARBA00005986"/>
    </source>
</evidence>
<name>A0A2V1D9T8_9PLEO</name>